<evidence type="ECO:0000256" key="1">
    <source>
        <dbReference type="ARBA" id="ARBA00004229"/>
    </source>
</evidence>
<dbReference type="InterPro" id="IPR022669">
    <property type="entry name" value="Ribosomal_uL2_C"/>
</dbReference>
<evidence type="ECO:0000259" key="8">
    <source>
        <dbReference type="SMART" id="SM01382"/>
    </source>
</evidence>
<accession>A0A6G7IUZ5</accession>
<evidence type="ECO:0000313" key="10">
    <source>
        <dbReference type="EMBL" id="QII42429.1"/>
    </source>
</evidence>
<proteinExistence type="inferred from homology"/>
<reference evidence="10" key="1">
    <citation type="submission" date="2020-01" db="EMBL/GenBank/DDBJ databases">
        <authorList>
            <person name="Liu L."/>
        </authorList>
    </citation>
    <scope>NUCLEOTIDE SEQUENCE</scope>
    <source>
        <strain evidence="10">ICE-H</strain>
    </source>
</reference>
<evidence type="ECO:0000256" key="6">
    <source>
        <dbReference type="ARBA" id="ARBA00023274"/>
    </source>
</evidence>
<name>A0A6G7IUZ5_PHATR</name>
<dbReference type="PANTHER" id="PTHR13691">
    <property type="entry name" value="RIBOSOMAL PROTEIN L2"/>
    <property type="match status" value="1"/>
</dbReference>
<feature type="region of interest" description="Disordered" evidence="7">
    <location>
        <begin position="221"/>
        <end position="247"/>
    </location>
</feature>
<evidence type="ECO:0000256" key="2">
    <source>
        <dbReference type="ARBA" id="ARBA00005636"/>
    </source>
</evidence>
<dbReference type="InterPro" id="IPR005880">
    <property type="entry name" value="Ribosomal_uL2_bac/org-type"/>
</dbReference>
<dbReference type="NCBIfam" id="TIGR01171">
    <property type="entry name" value="rplB_bact"/>
    <property type="match status" value="1"/>
</dbReference>
<dbReference type="InterPro" id="IPR002171">
    <property type="entry name" value="Ribosomal_uL2"/>
</dbReference>
<dbReference type="AlphaFoldDB" id="A0A6G7IUZ5"/>
<dbReference type="GO" id="GO:0009507">
    <property type="term" value="C:chloroplast"/>
    <property type="evidence" value="ECO:0007669"/>
    <property type="project" value="UniProtKB-SubCell"/>
</dbReference>
<dbReference type="GO" id="GO:0032543">
    <property type="term" value="P:mitochondrial translation"/>
    <property type="evidence" value="ECO:0007669"/>
    <property type="project" value="TreeGrafter"/>
</dbReference>
<evidence type="ECO:0000256" key="5">
    <source>
        <dbReference type="ARBA" id="ARBA00022980"/>
    </source>
</evidence>
<evidence type="ECO:0000256" key="7">
    <source>
        <dbReference type="SAM" id="MobiDB-lite"/>
    </source>
</evidence>
<dbReference type="Pfam" id="PF03947">
    <property type="entry name" value="Ribosomal_L2_C"/>
    <property type="match status" value="1"/>
</dbReference>
<feature type="domain" description="Large ribosomal subunit protein uL2 RNA-binding" evidence="9">
    <location>
        <begin position="39"/>
        <end position="115"/>
    </location>
</feature>
<protein>
    <submittedName>
        <fullName evidence="10">Ribosomal protein L2</fullName>
    </submittedName>
</protein>
<gene>
    <name evidence="10" type="primary">rpl2</name>
</gene>
<keyword evidence="6" id="KW-0687">Ribonucleoprotein</keyword>
<dbReference type="InterPro" id="IPR014722">
    <property type="entry name" value="Rib_uL2_dom2"/>
</dbReference>
<dbReference type="EMBL" id="MN956530">
    <property type="protein sequence ID" value="QII42429.1"/>
    <property type="molecule type" value="Genomic_DNA"/>
</dbReference>
<dbReference type="InterPro" id="IPR022666">
    <property type="entry name" value="Ribosomal_uL2_RNA-bd_dom"/>
</dbReference>
<keyword evidence="3" id="KW-0150">Chloroplast</keyword>
<dbReference type="Gene3D" id="4.10.950.10">
    <property type="entry name" value="Ribosomal protein L2, domain 3"/>
    <property type="match status" value="1"/>
</dbReference>
<keyword evidence="10" id="KW-0496">Mitochondrion</keyword>
<dbReference type="InterPro" id="IPR012340">
    <property type="entry name" value="NA-bd_OB-fold"/>
</dbReference>
<feature type="domain" description="Large ribosomal subunit protein uL2 C-terminal" evidence="8">
    <location>
        <begin position="121"/>
        <end position="247"/>
    </location>
</feature>
<sequence>MKKITSNEPIKMLQQHLAKIHEKRPLLKKGLTGIQKSTGRNNSGKITIRHKGGGHKKRYRTINFLRTQNSEGIVCTIEYDPCRNANIASIYDFEEGKFYYILAPEKLSIGDVVKSGRKAEPKIGHSLPISKIPVGSYIHNIAPKKEKKAQISRAAGTFSRLTEKTLNYAKIELSSGKQRFLSAKCLATIGIVSNELSFLFPLKKAGQARWLNKRPSVRGVAMNPVDHPHGGGEGKKSGKGKTLWGKSTKNGKIRKKFLVKKNPND</sequence>
<dbReference type="SUPFAM" id="SSF50249">
    <property type="entry name" value="Nucleic acid-binding proteins"/>
    <property type="match status" value="1"/>
</dbReference>
<dbReference type="SMART" id="SM01383">
    <property type="entry name" value="Ribosomal_L2"/>
    <property type="match status" value="1"/>
</dbReference>
<evidence type="ECO:0000259" key="9">
    <source>
        <dbReference type="SMART" id="SM01383"/>
    </source>
</evidence>
<dbReference type="SUPFAM" id="SSF50104">
    <property type="entry name" value="Translation proteins SH3-like domain"/>
    <property type="match status" value="1"/>
</dbReference>
<evidence type="ECO:0000256" key="4">
    <source>
        <dbReference type="ARBA" id="ARBA00022640"/>
    </source>
</evidence>
<dbReference type="PROSITE" id="PS00467">
    <property type="entry name" value="RIBOSOMAL_L2"/>
    <property type="match status" value="1"/>
</dbReference>
<keyword evidence="4" id="KW-0934">Plastid</keyword>
<comment type="similarity">
    <text evidence="2">Belongs to the universal ribosomal protein uL2 family.</text>
</comment>
<dbReference type="PANTHER" id="PTHR13691:SF5">
    <property type="entry name" value="LARGE RIBOSOMAL SUBUNIT PROTEIN UL2M"/>
    <property type="match status" value="1"/>
</dbReference>
<dbReference type="GO" id="GO:0003723">
    <property type="term" value="F:RNA binding"/>
    <property type="evidence" value="ECO:0007669"/>
    <property type="project" value="InterPro"/>
</dbReference>
<geneLocation type="mitochondrion" evidence="10"/>
<dbReference type="Gene3D" id="2.30.30.30">
    <property type="match status" value="1"/>
</dbReference>
<feature type="compositionally biased region" description="Basic and acidic residues" evidence="7">
    <location>
        <begin position="226"/>
        <end position="236"/>
    </location>
</feature>
<keyword evidence="5 10" id="KW-0689">Ribosomal protein</keyword>
<organism evidence="10">
    <name type="scientific">Phaeodactylum tricornutum</name>
    <name type="common">Diatom</name>
    <dbReference type="NCBI Taxonomy" id="2850"/>
    <lineage>
        <taxon>Eukaryota</taxon>
        <taxon>Sar</taxon>
        <taxon>Stramenopiles</taxon>
        <taxon>Ochrophyta</taxon>
        <taxon>Bacillariophyta</taxon>
        <taxon>Bacillariophyceae</taxon>
        <taxon>Bacillariophycidae</taxon>
        <taxon>Naviculales</taxon>
        <taxon>Phaeodactylaceae</taxon>
        <taxon>Phaeodactylum</taxon>
    </lineage>
</organism>
<dbReference type="Pfam" id="PF00181">
    <property type="entry name" value="Ribosomal_L2_N"/>
    <property type="match status" value="1"/>
</dbReference>
<dbReference type="GO" id="GO:0016740">
    <property type="term" value="F:transferase activity"/>
    <property type="evidence" value="ECO:0007669"/>
    <property type="project" value="InterPro"/>
</dbReference>
<dbReference type="GO" id="GO:0003735">
    <property type="term" value="F:structural constituent of ribosome"/>
    <property type="evidence" value="ECO:0007669"/>
    <property type="project" value="InterPro"/>
</dbReference>
<dbReference type="Gene3D" id="2.40.50.140">
    <property type="entry name" value="Nucleic acid-binding proteins"/>
    <property type="match status" value="1"/>
</dbReference>
<dbReference type="GO" id="GO:0005762">
    <property type="term" value="C:mitochondrial large ribosomal subunit"/>
    <property type="evidence" value="ECO:0007669"/>
    <property type="project" value="TreeGrafter"/>
</dbReference>
<dbReference type="InterPro" id="IPR008991">
    <property type="entry name" value="Translation_prot_SH3-like_sf"/>
</dbReference>
<dbReference type="PIRSF" id="PIRSF002158">
    <property type="entry name" value="Ribosomal_L2"/>
    <property type="match status" value="1"/>
</dbReference>
<dbReference type="InterPro" id="IPR014726">
    <property type="entry name" value="Ribosomal_uL2_dom3"/>
</dbReference>
<dbReference type="InterPro" id="IPR022671">
    <property type="entry name" value="Ribosomal_uL2_CS"/>
</dbReference>
<evidence type="ECO:0000256" key="3">
    <source>
        <dbReference type="ARBA" id="ARBA00022528"/>
    </source>
</evidence>
<comment type="subcellular location">
    <subcellularLocation>
        <location evidence="1">Plastid</location>
        <location evidence="1">Chloroplast</location>
    </subcellularLocation>
</comment>
<dbReference type="SMART" id="SM01382">
    <property type="entry name" value="Ribosomal_L2_C"/>
    <property type="match status" value="1"/>
</dbReference>